<dbReference type="InterPro" id="IPR014729">
    <property type="entry name" value="Rossmann-like_a/b/a_fold"/>
</dbReference>
<dbReference type="InterPro" id="IPR035684">
    <property type="entry name" value="ArgRS_core"/>
</dbReference>
<reference evidence="6" key="2">
    <citation type="journal article" date="2014" name="ISME J.">
        <title>Microbial stratification in low pH oxic and suboxic macroscopic growths along an acid mine drainage.</title>
        <authorList>
            <person name="Mendez-Garcia C."/>
            <person name="Mesa V."/>
            <person name="Sprenger R.R."/>
            <person name="Richter M."/>
            <person name="Diez M.S."/>
            <person name="Solano J."/>
            <person name="Bargiela R."/>
            <person name="Golyshina O.V."/>
            <person name="Manteca A."/>
            <person name="Ramos J.L."/>
            <person name="Gallego J.R."/>
            <person name="Llorente I."/>
            <person name="Martins Dos Santos V.A."/>
            <person name="Jensen O.N."/>
            <person name="Pelaez A.I."/>
            <person name="Sanchez J."/>
            <person name="Ferrer M."/>
        </authorList>
    </citation>
    <scope>NUCLEOTIDE SEQUENCE</scope>
</reference>
<sequence length="352" mass="39229">MLIPFPDVIGVKRELEACFEEALGRLGWIVPAGNLIERPRETGHGDYACHAALRLAKSLKQPPLAIAETIVSNLPPVSGIERIAIEPPGFINLHLSQEALLCELARMMDLPHPYGHTPPGKIRVLVEFVSANPNGPLHIGHGRGAAFGDALARVLEATGSLVEREYYVNDAGRQMDILALSVWIRYREYLSRTTLDFPRAGYQGDYIRDLAQKLAGTEGPRFLRDDVQAALPPDTPDGDGPDRHVDARIALMKEALGAEDYAAVLDFARDQMLEIIRQDLLDFGVRYDRFYSERSLYAEGRVVQLMDLLAKRHETYTHDGALWFRASAHGDEKDRVLMRANGAYTYFAPDLA</sequence>
<protein>
    <submittedName>
        <fullName evidence="6">Arginyl-tRNA synthetase</fullName>
    </submittedName>
</protein>
<dbReference type="EMBL" id="AUZY01007882">
    <property type="protein sequence ID" value="EQD48358.1"/>
    <property type="molecule type" value="Genomic_DNA"/>
</dbReference>
<evidence type="ECO:0000256" key="4">
    <source>
        <dbReference type="ARBA" id="ARBA00023146"/>
    </source>
</evidence>
<dbReference type="SUPFAM" id="SSF52374">
    <property type="entry name" value="Nucleotidylyl transferase"/>
    <property type="match status" value="1"/>
</dbReference>
<evidence type="ECO:0000256" key="3">
    <source>
        <dbReference type="ARBA" id="ARBA00022840"/>
    </source>
</evidence>
<dbReference type="GO" id="GO:0004814">
    <property type="term" value="F:arginine-tRNA ligase activity"/>
    <property type="evidence" value="ECO:0007669"/>
    <property type="project" value="InterPro"/>
</dbReference>
<keyword evidence="3" id="KW-0067">ATP-binding</keyword>
<dbReference type="GO" id="GO:0006420">
    <property type="term" value="P:arginyl-tRNA aminoacylation"/>
    <property type="evidence" value="ECO:0007669"/>
    <property type="project" value="InterPro"/>
</dbReference>
<dbReference type="InterPro" id="IPR001412">
    <property type="entry name" value="aa-tRNA-synth_I_CS"/>
</dbReference>
<gene>
    <name evidence="6" type="ORF">B1B_12077</name>
</gene>
<keyword evidence="4 6" id="KW-0030">Aminoacyl-tRNA synthetase</keyword>
<dbReference type="PRINTS" id="PR01038">
    <property type="entry name" value="TRNASYNTHARG"/>
</dbReference>
<organism evidence="6">
    <name type="scientific">mine drainage metagenome</name>
    <dbReference type="NCBI Taxonomy" id="410659"/>
    <lineage>
        <taxon>unclassified sequences</taxon>
        <taxon>metagenomes</taxon>
        <taxon>ecological metagenomes</taxon>
    </lineage>
</organism>
<reference evidence="6" key="1">
    <citation type="submission" date="2013-08" db="EMBL/GenBank/DDBJ databases">
        <authorList>
            <person name="Mendez C."/>
            <person name="Richter M."/>
            <person name="Ferrer M."/>
            <person name="Sanchez J."/>
        </authorList>
    </citation>
    <scope>NUCLEOTIDE SEQUENCE</scope>
</reference>
<dbReference type="Gene3D" id="3.30.1360.70">
    <property type="entry name" value="Arginyl tRNA synthetase N-terminal domain"/>
    <property type="match status" value="1"/>
</dbReference>
<dbReference type="Pfam" id="PF00750">
    <property type="entry name" value="tRNA-synt_1d"/>
    <property type="match status" value="1"/>
</dbReference>
<dbReference type="InterPro" id="IPR001278">
    <property type="entry name" value="Arg-tRNA-ligase"/>
</dbReference>
<dbReference type="GO" id="GO:0005737">
    <property type="term" value="C:cytoplasm"/>
    <property type="evidence" value="ECO:0007669"/>
    <property type="project" value="InterPro"/>
</dbReference>
<dbReference type="SUPFAM" id="SSF55190">
    <property type="entry name" value="Arginyl-tRNA synthetase (ArgRS), N-terminal 'additional' domain"/>
    <property type="match status" value="1"/>
</dbReference>
<dbReference type="GO" id="GO:0005524">
    <property type="term" value="F:ATP binding"/>
    <property type="evidence" value="ECO:0007669"/>
    <property type="project" value="UniProtKB-KW"/>
</dbReference>
<dbReference type="Pfam" id="PF03485">
    <property type="entry name" value="Arg_tRNA_synt_N"/>
    <property type="match status" value="1"/>
</dbReference>
<dbReference type="AlphaFoldDB" id="T0ZUY7"/>
<accession>T0ZUY7</accession>
<feature type="non-terminal residue" evidence="6">
    <location>
        <position position="352"/>
    </location>
</feature>
<name>T0ZUY7_9ZZZZ</name>
<evidence type="ECO:0000256" key="2">
    <source>
        <dbReference type="ARBA" id="ARBA00022741"/>
    </source>
</evidence>
<dbReference type="SMART" id="SM01016">
    <property type="entry name" value="Arg_tRNA_synt_N"/>
    <property type="match status" value="1"/>
</dbReference>
<dbReference type="PANTHER" id="PTHR11956">
    <property type="entry name" value="ARGINYL-TRNA SYNTHETASE"/>
    <property type="match status" value="1"/>
</dbReference>
<dbReference type="PROSITE" id="PS00178">
    <property type="entry name" value="AA_TRNA_LIGASE_I"/>
    <property type="match status" value="1"/>
</dbReference>
<dbReference type="InterPro" id="IPR036695">
    <property type="entry name" value="Arg-tRNA-synth_N_sf"/>
</dbReference>
<feature type="domain" description="Arginyl tRNA synthetase N-terminal" evidence="5">
    <location>
        <begin position="13"/>
        <end position="95"/>
    </location>
</feature>
<keyword evidence="1" id="KW-0436">Ligase</keyword>
<comment type="caution">
    <text evidence="6">The sequence shown here is derived from an EMBL/GenBank/DDBJ whole genome shotgun (WGS) entry which is preliminary data.</text>
</comment>
<evidence type="ECO:0000259" key="5">
    <source>
        <dbReference type="SMART" id="SM01016"/>
    </source>
</evidence>
<keyword evidence="2" id="KW-0547">Nucleotide-binding</keyword>
<evidence type="ECO:0000313" key="6">
    <source>
        <dbReference type="EMBL" id="EQD48358.1"/>
    </source>
</evidence>
<proteinExistence type="predicted"/>
<dbReference type="Gene3D" id="3.40.50.620">
    <property type="entry name" value="HUPs"/>
    <property type="match status" value="2"/>
</dbReference>
<evidence type="ECO:0000256" key="1">
    <source>
        <dbReference type="ARBA" id="ARBA00022598"/>
    </source>
</evidence>
<dbReference type="PANTHER" id="PTHR11956:SF5">
    <property type="entry name" value="ARGININE--TRNA LIGASE, CYTOPLASMIC"/>
    <property type="match status" value="1"/>
</dbReference>
<dbReference type="InterPro" id="IPR005148">
    <property type="entry name" value="Arg-tRNA-synth_N"/>
</dbReference>